<sequence>MGEETMNSVKTTSDVREKKGILKNKPKDDKRVPVNEPLIVPEKAHALCPTENVKDSTCAPNSNPNNISDNTTREFLIQKRSSLTHTPDITRIFSANAQKLSCTSESLHEFQKVKLRHVDNTAGGILSPETIRKADERRKSSKDIIIDLSPAPIKYNNDSGNIKDINNSMDDMSSLVSSRKTSYENNRSFGERSSSFTQVLSRGSSFKRESIPREMSTSMYSPSTASTTDTVTIDGMTDGTSTNTPSSASKGKKSLITRGGSSSSLKRNSDEKKPSIIRESKTKTTSVSNQSGVTSSNKDAKKTFFTSSSGAPVNQVIKRSNSGVEAKEDNKKKSNLSSTTTNAKTEINKVAKKPASIAVSKAMTTSSSKENKKPVNSYMKKDENKGPSTKNDKKPLSSGNNDRGVRKSPSFKKSSTSPVTTKTTGPKKIADTKVKQNVSSRDNKNSADMKKTPEVRRRVVQKPSTVDRDAMRSKARQSPSPSLRRKAPSPTLQPTKKLEPKKKHSDTSNPTDKESDKSEESTKRPERVSGVFRPTQSWLCYMGDKVDIKSHTPSPGLKVSPPTPGMSRKRSGGGSGERKSSAPVRRTESFDKKKSTSRTPSETNVLKRSSSLRSNREVSTEAQLKRPSLKKNHPPPVLPKPAASGRTLPVAVSSLESADTQDSGIEETSIKASSVIQKFEAVKGSSGGTSILAF</sequence>
<feature type="region of interest" description="Disordered" evidence="1">
    <location>
        <begin position="1"/>
        <end position="34"/>
    </location>
</feature>
<feature type="compositionally biased region" description="Polar residues" evidence="1">
    <location>
        <begin position="304"/>
        <end position="323"/>
    </location>
</feature>
<dbReference type="EMBL" id="HACA01003082">
    <property type="protein sequence ID" value="CDW20443.1"/>
    <property type="molecule type" value="Transcribed_RNA"/>
</dbReference>
<evidence type="ECO:0000256" key="1">
    <source>
        <dbReference type="SAM" id="MobiDB-lite"/>
    </source>
</evidence>
<dbReference type="AlphaFoldDB" id="A0A0K2T339"/>
<evidence type="ECO:0000313" key="2">
    <source>
        <dbReference type="EMBL" id="CDW20443.1"/>
    </source>
</evidence>
<feature type="compositionally biased region" description="Basic and acidic residues" evidence="1">
    <location>
        <begin position="576"/>
        <end position="594"/>
    </location>
</feature>
<feature type="compositionally biased region" description="Basic and acidic residues" evidence="1">
    <location>
        <begin position="267"/>
        <end position="282"/>
    </location>
</feature>
<feature type="compositionally biased region" description="Polar residues" evidence="1">
    <location>
        <begin position="238"/>
        <end position="249"/>
    </location>
</feature>
<feature type="compositionally biased region" description="Basic and acidic residues" evidence="1">
    <location>
        <begin position="13"/>
        <end position="33"/>
    </location>
</feature>
<name>A0A0K2T339_LEPSM</name>
<accession>A0A0K2T339</accession>
<feature type="compositionally biased region" description="Polar residues" evidence="1">
    <location>
        <begin position="1"/>
        <end position="12"/>
    </location>
</feature>
<feature type="compositionally biased region" description="Polar residues" evidence="1">
    <location>
        <begin position="654"/>
        <end position="663"/>
    </location>
</feature>
<protein>
    <submittedName>
        <fullName evidence="2">Uncharacterized protein</fullName>
    </submittedName>
</protein>
<feature type="compositionally biased region" description="Polar residues" evidence="1">
    <location>
        <begin position="215"/>
        <end position="231"/>
    </location>
</feature>
<organism evidence="2">
    <name type="scientific">Lepeophtheirus salmonis</name>
    <name type="common">Salmon louse</name>
    <name type="synonym">Caligus salmonis</name>
    <dbReference type="NCBI Taxonomy" id="72036"/>
    <lineage>
        <taxon>Eukaryota</taxon>
        <taxon>Metazoa</taxon>
        <taxon>Ecdysozoa</taxon>
        <taxon>Arthropoda</taxon>
        <taxon>Crustacea</taxon>
        <taxon>Multicrustacea</taxon>
        <taxon>Hexanauplia</taxon>
        <taxon>Copepoda</taxon>
        <taxon>Siphonostomatoida</taxon>
        <taxon>Caligidae</taxon>
        <taxon>Lepeophtheirus</taxon>
    </lineage>
</organism>
<feature type="compositionally biased region" description="Low complexity" evidence="1">
    <location>
        <begin position="407"/>
        <end position="427"/>
    </location>
</feature>
<feature type="compositionally biased region" description="Polar residues" evidence="1">
    <location>
        <begin position="184"/>
        <end position="204"/>
    </location>
</feature>
<feature type="region of interest" description="Disordered" evidence="1">
    <location>
        <begin position="184"/>
        <end position="670"/>
    </location>
</feature>
<feature type="compositionally biased region" description="Basic and acidic residues" evidence="1">
    <location>
        <begin position="441"/>
        <end position="457"/>
    </location>
</feature>
<dbReference type="OrthoDB" id="10654989at2759"/>
<feature type="compositionally biased region" description="Polar residues" evidence="1">
    <location>
        <begin position="597"/>
        <end position="613"/>
    </location>
</feature>
<feature type="compositionally biased region" description="Basic and acidic residues" evidence="1">
    <location>
        <begin position="511"/>
        <end position="527"/>
    </location>
</feature>
<feature type="compositionally biased region" description="Basic and acidic residues" evidence="1">
    <location>
        <begin position="369"/>
        <end position="395"/>
    </location>
</feature>
<proteinExistence type="predicted"/>
<feature type="compositionally biased region" description="Polar residues" evidence="1">
    <location>
        <begin position="283"/>
        <end position="297"/>
    </location>
</feature>
<reference evidence="2" key="1">
    <citation type="submission" date="2014-05" db="EMBL/GenBank/DDBJ databases">
        <authorList>
            <person name="Chronopoulou M."/>
        </authorList>
    </citation>
    <scope>NUCLEOTIDE SEQUENCE</scope>
    <source>
        <tissue evidence="2">Whole organism</tissue>
    </source>
</reference>
<feature type="compositionally biased region" description="Polar residues" evidence="1">
    <location>
        <begin position="335"/>
        <end position="345"/>
    </location>
</feature>